<dbReference type="PANTHER" id="PTHR20859:SF54">
    <property type="entry name" value="INTERFERON ALPHA_BETA RECEPTOR 1"/>
    <property type="match status" value="1"/>
</dbReference>
<name>F7AI21_ORNAN</name>
<dbReference type="FunFam" id="2.60.40.10:FF:000842">
    <property type="entry name" value="Interferon receptor 1 isoform 4"/>
    <property type="match status" value="1"/>
</dbReference>
<dbReference type="OMA" id="IMWALAG"/>
<reference evidence="2 3" key="1">
    <citation type="journal article" date="2008" name="Nature">
        <title>Genome analysis of the platypus reveals unique signatures of evolution.</title>
        <authorList>
            <person name="Warren W.C."/>
            <person name="Hillier L.W."/>
            <person name="Marshall Graves J.A."/>
            <person name="Birney E."/>
            <person name="Ponting C.P."/>
            <person name="Grutzner F."/>
            <person name="Belov K."/>
            <person name="Miller W."/>
            <person name="Clarke L."/>
            <person name="Chinwalla A.T."/>
            <person name="Yang S.P."/>
            <person name="Heger A."/>
            <person name="Locke D.P."/>
            <person name="Miethke P."/>
            <person name="Waters P.D."/>
            <person name="Veyrunes F."/>
            <person name="Fulton L."/>
            <person name="Fulton B."/>
            <person name="Graves T."/>
            <person name="Wallis J."/>
            <person name="Puente X.S."/>
            <person name="Lopez-Otin C."/>
            <person name="Ordonez G.R."/>
            <person name="Eichler E.E."/>
            <person name="Chen L."/>
            <person name="Cheng Z."/>
            <person name="Deakin J.E."/>
            <person name="Alsop A."/>
            <person name="Thompson K."/>
            <person name="Kirby P."/>
            <person name="Papenfuss A.T."/>
            <person name="Wakefield M.J."/>
            <person name="Olender T."/>
            <person name="Lancet D."/>
            <person name="Huttley G.A."/>
            <person name="Smit A.F."/>
            <person name="Pask A."/>
            <person name="Temple-Smith P."/>
            <person name="Batzer M.A."/>
            <person name="Walker J.A."/>
            <person name="Konkel M.K."/>
            <person name="Harris R.S."/>
            <person name="Whittington C.M."/>
            <person name="Wong E.S."/>
            <person name="Gemmell N.J."/>
            <person name="Buschiazzo E."/>
            <person name="Vargas Jentzsch I.M."/>
            <person name="Merkel A."/>
            <person name="Schmitz J."/>
            <person name="Zemann A."/>
            <person name="Churakov G."/>
            <person name="Kriegs J.O."/>
            <person name="Brosius J."/>
            <person name="Murchison E.P."/>
            <person name="Sachidanandam R."/>
            <person name="Smith C."/>
            <person name="Hannon G.J."/>
            <person name="Tsend-Ayush E."/>
            <person name="McMillan D."/>
            <person name="Attenborough R."/>
            <person name="Rens W."/>
            <person name="Ferguson-Smith M."/>
            <person name="Lefevre C.M."/>
            <person name="Sharp J.A."/>
            <person name="Nicholas K.R."/>
            <person name="Ray D.A."/>
            <person name="Kube M."/>
            <person name="Reinhardt R."/>
            <person name="Pringle T.H."/>
            <person name="Taylor J."/>
            <person name="Jones R.C."/>
            <person name="Nixon B."/>
            <person name="Dacheux J.L."/>
            <person name="Niwa H."/>
            <person name="Sekita Y."/>
            <person name="Huang X."/>
            <person name="Stark A."/>
            <person name="Kheradpour P."/>
            <person name="Kellis M."/>
            <person name="Flicek P."/>
            <person name="Chen Y."/>
            <person name="Webber C."/>
            <person name="Hardison R."/>
            <person name="Nelson J."/>
            <person name="Hallsworth-Pepin K."/>
            <person name="Delehaunty K."/>
            <person name="Markovic C."/>
            <person name="Minx P."/>
            <person name="Feng Y."/>
            <person name="Kremitzki C."/>
            <person name="Mitreva M."/>
            <person name="Glasscock J."/>
            <person name="Wylie T."/>
            <person name="Wohldmann P."/>
            <person name="Thiru P."/>
            <person name="Nhan M.N."/>
            <person name="Pohl C.S."/>
            <person name="Smith S.M."/>
            <person name="Hou S."/>
            <person name="Nefedov M."/>
            <person name="de Jong P.J."/>
            <person name="Renfree M.B."/>
            <person name="Mardis E.R."/>
            <person name="Wilson R.K."/>
        </authorList>
    </citation>
    <scope>NUCLEOTIDE SEQUENCE [LARGE SCALE GENOMIC DNA]</scope>
    <source>
        <strain evidence="2 3">Glennie</strain>
    </source>
</reference>
<dbReference type="SUPFAM" id="SSF49265">
    <property type="entry name" value="Fibronectin type III"/>
    <property type="match status" value="4"/>
</dbReference>
<organism evidence="2 3">
    <name type="scientific">Ornithorhynchus anatinus</name>
    <name type="common">Duckbill platypus</name>
    <dbReference type="NCBI Taxonomy" id="9258"/>
    <lineage>
        <taxon>Eukaryota</taxon>
        <taxon>Metazoa</taxon>
        <taxon>Chordata</taxon>
        <taxon>Craniata</taxon>
        <taxon>Vertebrata</taxon>
        <taxon>Euteleostomi</taxon>
        <taxon>Mammalia</taxon>
        <taxon>Monotremata</taxon>
        <taxon>Ornithorhynchidae</taxon>
        <taxon>Ornithorhynchus</taxon>
    </lineage>
</organism>
<dbReference type="HOGENOM" id="CLU_035134_0_0_1"/>
<dbReference type="AlphaFoldDB" id="F7AI21"/>
<dbReference type="InterPro" id="IPR013783">
    <property type="entry name" value="Ig-like_fold"/>
</dbReference>
<sequence length="355" mass="40939">ALPLVRGKNLEIPQDVQVSIIDSTFILHWSVANGFDTDVTFSAYYQEWDTWKPLPGCQNVTETNCDFSEELIFQKLNVRVRAERGRDASPWSKVIGPGFRGQRGPPRFELESRDGAVFISVSPKSNQILLDNEILSFTYELIIWKNSSSEEKTSLFIHPRDEIHNLAPETTYCLKVRMLRRKKTIFFSPVFCINTTVEKPRPRNLDISAINTNYILKWDYPNEDGSFRVQWLYGFYKKYLKDYTDKWKTVSSCENIKATKCDFSGEISETGIYYLRVQAIDGKNSSLWSQERKFNPSVEAKLGPPSLKVESRDTTTLHVYIADPGEAENKSMSKYHSLMYEVIVMDNSSKLEVKI</sequence>
<dbReference type="CDD" id="cd00063">
    <property type="entry name" value="FN3"/>
    <property type="match status" value="1"/>
</dbReference>
<dbReference type="InterPro" id="IPR036116">
    <property type="entry name" value="FN3_sf"/>
</dbReference>
<dbReference type="InterPro" id="IPR015373">
    <property type="entry name" value="Interferon/interleukin_rcp_dom"/>
</dbReference>
<accession>F7AI21</accession>
<protein>
    <recommendedName>
        <fullName evidence="1">Fibronectin type-III domain-containing protein</fullName>
    </recommendedName>
</protein>
<evidence type="ECO:0000259" key="1">
    <source>
        <dbReference type="PROSITE" id="PS50853"/>
    </source>
</evidence>
<dbReference type="Proteomes" id="UP000002279">
    <property type="component" value="Chromosome 17"/>
</dbReference>
<reference evidence="2" key="3">
    <citation type="submission" date="2025-09" db="UniProtKB">
        <authorList>
            <consortium name="Ensembl"/>
        </authorList>
    </citation>
    <scope>IDENTIFICATION</scope>
    <source>
        <strain evidence="2">Glennie</strain>
    </source>
</reference>
<dbReference type="Bgee" id="ENSOANG00000002426">
    <property type="expression patterns" value="Expressed in fibroblast and 8 other cell types or tissues"/>
</dbReference>
<dbReference type="InParanoid" id="F7AI21"/>
<dbReference type="FunCoup" id="F7AI21">
    <property type="interactions" value="1184"/>
</dbReference>
<dbReference type="GO" id="GO:0004905">
    <property type="term" value="F:type I interferon receptor activity"/>
    <property type="evidence" value="ECO:0000318"/>
    <property type="project" value="GO_Central"/>
</dbReference>
<keyword evidence="3" id="KW-1185">Reference proteome</keyword>
<dbReference type="eggNOG" id="ENOG502RISU">
    <property type="taxonomic scope" value="Eukaryota"/>
</dbReference>
<dbReference type="PANTHER" id="PTHR20859">
    <property type="entry name" value="INTERFERON/INTERLEUKIN RECEPTOR"/>
    <property type="match status" value="1"/>
</dbReference>
<feature type="domain" description="Fibronectin type-III" evidence="1">
    <location>
        <begin position="12"/>
        <end position="104"/>
    </location>
</feature>
<reference evidence="2" key="2">
    <citation type="submission" date="2025-08" db="UniProtKB">
        <authorList>
            <consortium name="Ensembl"/>
        </authorList>
    </citation>
    <scope>IDENTIFICATION</scope>
    <source>
        <strain evidence="2">Glennie</strain>
    </source>
</reference>
<dbReference type="STRING" id="9258.ENSOANP00000003847"/>
<evidence type="ECO:0000313" key="2">
    <source>
        <dbReference type="Ensembl" id="ENSOANP00000003847.3"/>
    </source>
</evidence>
<feature type="domain" description="Fibronectin type-III" evidence="1">
    <location>
        <begin position="201"/>
        <end position="300"/>
    </location>
</feature>
<dbReference type="Pfam" id="PF09294">
    <property type="entry name" value="Interfer-bind"/>
    <property type="match status" value="1"/>
</dbReference>
<dbReference type="Pfam" id="PF01108">
    <property type="entry name" value="Tissue_fac"/>
    <property type="match status" value="2"/>
</dbReference>
<dbReference type="PROSITE" id="PS50853">
    <property type="entry name" value="FN3"/>
    <property type="match status" value="2"/>
</dbReference>
<dbReference type="Gene3D" id="2.60.40.10">
    <property type="entry name" value="Immunoglobulins"/>
    <property type="match status" value="4"/>
</dbReference>
<dbReference type="InterPro" id="IPR003961">
    <property type="entry name" value="FN3_dom"/>
</dbReference>
<dbReference type="Ensembl" id="ENSOANT00000003848.3">
    <property type="protein sequence ID" value="ENSOANP00000003847.3"/>
    <property type="gene ID" value="ENSOANG00000002426.4"/>
</dbReference>
<evidence type="ECO:0000313" key="3">
    <source>
        <dbReference type="Proteomes" id="UP000002279"/>
    </source>
</evidence>
<dbReference type="InterPro" id="IPR050650">
    <property type="entry name" value="Type-II_Cytokine-TF_Rcpt"/>
</dbReference>
<dbReference type="GO" id="GO:0005886">
    <property type="term" value="C:plasma membrane"/>
    <property type="evidence" value="ECO:0000318"/>
    <property type="project" value="GO_Central"/>
</dbReference>
<dbReference type="GO" id="GO:0060337">
    <property type="term" value="P:type I interferon-mediated signaling pathway"/>
    <property type="evidence" value="ECO:0000318"/>
    <property type="project" value="GO_Central"/>
</dbReference>
<dbReference type="GeneTree" id="ENSGT00940000158406"/>
<proteinExistence type="predicted"/>